<name>A0A6A3HK76_9STRA</name>
<feature type="compositionally biased region" description="Basic and acidic residues" evidence="1">
    <location>
        <begin position="468"/>
        <end position="482"/>
    </location>
</feature>
<organism evidence="2 3">
    <name type="scientific">Phytophthora fragariae</name>
    <dbReference type="NCBI Taxonomy" id="53985"/>
    <lineage>
        <taxon>Eukaryota</taxon>
        <taxon>Sar</taxon>
        <taxon>Stramenopiles</taxon>
        <taxon>Oomycota</taxon>
        <taxon>Peronosporomycetes</taxon>
        <taxon>Peronosporales</taxon>
        <taxon>Peronosporaceae</taxon>
        <taxon>Phytophthora</taxon>
    </lineage>
</organism>
<reference evidence="2 3" key="1">
    <citation type="submission" date="2018-09" db="EMBL/GenBank/DDBJ databases">
        <title>Genomic investigation of the strawberry pathogen Phytophthora fragariae indicates pathogenicity is determined by transcriptional variation in three key races.</title>
        <authorList>
            <person name="Adams T.M."/>
            <person name="Armitage A.D."/>
            <person name="Sobczyk M.K."/>
            <person name="Bates H.J."/>
            <person name="Dunwell J.M."/>
            <person name="Nellist C.F."/>
            <person name="Harrison R.J."/>
        </authorList>
    </citation>
    <scope>NUCLEOTIDE SEQUENCE [LARGE SCALE GENOMIC DNA]</scope>
    <source>
        <strain evidence="2 3">SCRP245</strain>
    </source>
</reference>
<evidence type="ECO:0000313" key="3">
    <source>
        <dbReference type="Proteomes" id="UP000460718"/>
    </source>
</evidence>
<feature type="compositionally biased region" description="Low complexity" evidence="1">
    <location>
        <begin position="1"/>
        <end position="36"/>
    </location>
</feature>
<sequence>MEMPSSSSPTTSQVMSPNPTTTPTSSASEANSEVASMTEAASLLTSPTLVQRPFPTVRDYTGGSQAAYWGQSRATSTSKPRSLTYGEAPSYAPGPGRVSASDLAALNDSSTPKIEAITKFDVGKKLSQPSEHPAWRMRVMAGLGMSRLEQLVQGKEPCDSATTPAQRNCRDVRLRKAQGLLVSAISDEVLLRYEDIVFKADPILLWDRIYQDFGRGAGVNTDMVLADLYARKLQPDETVEKYINDLLRMKRILAENNDPIADCRIARLMLTNAMKVYPKITDDVTRRGMQSDDFTIYASRAELVNAEMTARAREQHDAPLTAGRGLSSARPQQANSVQHGGKGRGKKAKQNGGKYGGNRARSASCGSSSSSKASSLATKKKITRCKVCNELGHWKGDKECSGVARQAASNNQQGEQRMQSFAGGVMSTLRHDPHSSGSNPNHQDNQLEVGFTLDEVRAVLGERAVQPQEEHESKSATSEIDRSAPSSSSSTPSPAPSPTDSRGGLMAMAILDQDDITLPGMGPDEIDLGN</sequence>
<feature type="compositionally biased region" description="Low complexity" evidence="1">
    <location>
        <begin position="483"/>
        <end position="502"/>
    </location>
</feature>
<dbReference type="EMBL" id="QXFW01003458">
    <property type="protein sequence ID" value="KAE8970669.1"/>
    <property type="molecule type" value="Genomic_DNA"/>
</dbReference>
<feature type="region of interest" description="Disordered" evidence="1">
    <location>
        <begin position="462"/>
        <end position="530"/>
    </location>
</feature>
<dbReference type="Pfam" id="PF14223">
    <property type="entry name" value="Retrotran_gag_2"/>
    <property type="match status" value="1"/>
</dbReference>
<evidence type="ECO:0000313" key="2">
    <source>
        <dbReference type="EMBL" id="KAE8970669.1"/>
    </source>
</evidence>
<proteinExistence type="predicted"/>
<protein>
    <submittedName>
        <fullName evidence="2">Uncharacterized protein</fullName>
    </submittedName>
</protein>
<evidence type="ECO:0000256" key="1">
    <source>
        <dbReference type="SAM" id="MobiDB-lite"/>
    </source>
</evidence>
<feature type="region of interest" description="Disordered" evidence="1">
    <location>
        <begin position="321"/>
        <end position="376"/>
    </location>
</feature>
<feature type="compositionally biased region" description="Polar residues" evidence="1">
    <location>
        <begin position="72"/>
        <end position="81"/>
    </location>
</feature>
<feature type="compositionally biased region" description="Polar residues" evidence="1">
    <location>
        <begin position="329"/>
        <end position="338"/>
    </location>
</feature>
<accession>A0A6A3HK76</accession>
<feature type="region of interest" description="Disordered" evidence="1">
    <location>
        <begin position="1"/>
        <end position="96"/>
    </location>
</feature>
<dbReference type="Proteomes" id="UP000460718">
    <property type="component" value="Unassembled WGS sequence"/>
</dbReference>
<feature type="compositionally biased region" description="Low complexity" evidence="1">
    <location>
        <begin position="360"/>
        <end position="376"/>
    </location>
</feature>
<comment type="caution">
    <text evidence="2">The sequence shown here is derived from an EMBL/GenBank/DDBJ whole genome shotgun (WGS) entry which is preliminary data.</text>
</comment>
<gene>
    <name evidence="2" type="ORF">PF011_g26333</name>
</gene>
<dbReference type="AlphaFoldDB" id="A0A6A3HK76"/>